<feature type="region of interest" description="Disordered" evidence="1">
    <location>
        <begin position="438"/>
        <end position="471"/>
    </location>
</feature>
<feature type="region of interest" description="Disordered" evidence="1">
    <location>
        <begin position="520"/>
        <end position="557"/>
    </location>
</feature>
<accession>A0A9P8USP3</accession>
<feature type="region of interest" description="Disordered" evidence="1">
    <location>
        <begin position="262"/>
        <end position="281"/>
    </location>
</feature>
<feature type="compositionally biased region" description="Low complexity" evidence="1">
    <location>
        <begin position="538"/>
        <end position="550"/>
    </location>
</feature>
<dbReference type="Proteomes" id="UP000758603">
    <property type="component" value="Unassembled WGS sequence"/>
</dbReference>
<dbReference type="OrthoDB" id="419770at2759"/>
<feature type="region of interest" description="Disordered" evidence="1">
    <location>
        <begin position="570"/>
        <end position="592"/>
    </location>
</feature>
<name>A0A9P8USP3_9PEZI</name>
<feature type="region of interest" description="Disordered" evidence="1">
    <location>
        <begin position="137"/>
        <end position="158"/>
    </location>
</feature>
<proteinExistence type="predicted"/>
<keyword evidence="3" id="KW-1185">Reference proteome</keyword>
<dbReference type="GeneID" id="70124237"/>
<dbReference type="EMBL" id="JAGPXC010000002">
    <property type="protein sequence ID" value="KAH6657481.1"/>
    <property type="molecule type" value="Genomic_DNA"/>
</dbReference>
<evidence type="ECO:0000313" key="3">
    <source>
        <dbReference type="Proteomes" id="UP000758603"/>
    </source>
</evidence>
<gene>
    <name evidence="2" type="ORF">BKA67DRAFT_189667</name>
</gene>
<sequence>MSALQFAATALPKGFCNAANLPRTPEPFNAGDEQLPFPPRPRFKLKKRNASSHLHAPTEQFLASVAAADVPIPSVEEPDFAIADYDQNMMAHIPDSDDDGLDIYHHLHSRVFSPPKTPALDFARSLPVPNFPDWSTGSTWSDSDLESSPEYESSRPSTAFSTHTASSLFSHFSHTSEDGDCISPDVDKGAFDLSALHDENAGHLSRRKPRRAPWTKAMDSHLWSTYMLYLQDPKVTPVNQGKSCIPPNGVCARVAREAKRSWRGSKQKPTYVQSGSNTPRAESSNIYMDWPHTCAATRAHLRELCKLKAVSNHSRAPYVSPTPAPFNKAAHRRWNRRSTPAPSPATFSAQDMSMSLTLSTSEAMQPQGPMALLTSSQPEPPLAPLIKLESPEADRMRLGSPFLAKSYGPSSSITLAEGVNFERQSQTLGPQKFLKSPVRLTHSRSSTQKRRSIKGLEDQPRKRRPSIAAALWGPPAEAAASTKNTVFSSTNFSENDKLFVPRTNVADPFYPTSVLDHATNLHASPPSPKTSIPTRLGSPFSSSQTSHSFPNRLSQPTNFNLSALRRPFATVQQTSDSGRDASPTRSSLSTRLAYIDQRLKELRNRNNHRRSQSPAA</sequence>
<evidence type="ECO:0000256" key="1">
    <source>
        <dbReference type="SAM" id="MobiDB-lite"/>
    </source>
</evidence>
<reference evidence="2" key="1">
    <citation type="journal article" date="2021" name="Nat. Commun.">
        <title>Genetic determinants of endophytism in the Arabidopsis root mycobiome.</title>
        <authorList>
            <person name="Mesny F."/>
            <person name="Miyauchi S."/>
            <person name="Thiergart T."/>
            <person name="Pickel B."/>
            <person name="Atanasova L."/>
            <person name="Karlsson M."/>
            <person name="Huettel B."/>
            <person name="Barry K.W."/>
            <person name="Haridas S."/>
            <person name="Chen C."/>
            <person name="Bauer D."/>
            <person name="Andreopoulos W."/>
            <person name="Pangilinan J."/>
            <person name="LaButti K."/>
            <person name="Riley R."/>
            <person name="Lipzen A."/>
            <person name="Clum A."/>
            <person name="Drula E."/>
            <person name="Henrissat B."/>
            <person name="Kohler A."/>
            <person name="Grigoriev I.V."/>
            <person name="Martin F.M."/>
            <person name="Hacquard S."/>
        </authorList>
    </citation>
    <scope>NUCLEOTIDE SEQUENCE</scope>
    <source>
        <strain evidence="2">MPI-SDFR-AT-0073</strain>
    </source>
</reference>
<comment type="caution">
    <text evidence="2">The sequence shown here is derived from an EMBL/GenBank/DDBJ whole genome shotgun (WGS) entry which is preliminary data.</text>
</comment>
<feature type="compositionally biased region" description="Polar residues" evidence="1">
    <location>
        <begin position="267"/>
        <end position="281"/>
    </location>
</feature>
<dbReference type="RefSeq" id="XP_045961715.1">
    <property type="nucleotide sequence ID" value="XM_046095344.1"/>
</dbReference>
<evidence type="ECO:0000313" key="2">
    <source>
        <dbReference type="EMBL" id="KAH6657481.1"/>
    </source>
</evidence>
<dbReference type="AlphaFoldDB" id="A0A9P8USP3"/>
<organism evidence="2 3">
    <name type="scientific">Truncatella angustata</name>
    <dbReference type="NCBI Taxonomy" id="152316"/>
    <lineage>
        <taxon>Eukaryota</taxon>
        <taxon>Fungi</taxon>
        <taxon>Dikarya</taxon>
        <taxon>Ascomycota</taxon>
        <taxon>Pezizomycotina</taxon>
        <taxon>Sordariomycetes</taxon>
        <taxon>Xylariomycetidae</taxon>
        <taxon>Amphisphaeriales</taxon>
        <taxon>Sporocadaceae</taxon>
        <taxon>Truncatella</taxon>
    </lineage>
</organism>
<protein>
    <submittedName>
        <fullName evidence="2">Uncharacterized protein</fullName>
    </submittedName>
</protein>